<organism evidence="2 3">
    <name type="scientific">Tilletiopsis washingtonensis</name>
    <dbReference type="NCBI Taxonomy" id="58919"/>
    <lineage>
        <taxon>Eukaryota</taxon>
        <taxon>Fungi</taxon>
        <taxon>Dikarya</taxon>
        <taxon>Basidiomycota</taxon>
        <taxon>Ustilaginomycotina</taxon>
        <taxon>Exobasidiomycetes</taxon>
        <taxon>Entylomatales</taxon>
        <taxon>Entylomatales incertae sedis</taxon>
        <taxon>Tilletiopsis</taxon>
    </lineage>
</organism>
<evidence type="ECO:0000313" key="2">
    <source>
        <dbReference type="EMBL" id="PWN99567.1"/>
    </source>
</evidence>
<feature type="region of interest" description="Disordered" evidence="1">
    <location>
        <begin position="18"/>
        <end position="41"/>
    </location>
</feature>
<name>A0A316ZCR7_9BASI</name>
<dbReference type="Proteomes" id="UP000245946">
    <property type="component" value="Unassembled WGS sequence"/>
</dbReference>
<keyword evidence="3" id="KW-1185">Reference proteome</keyword>
<proteinExistence type="predicted"/>
<dbReference type="STRING" id="58919.A0A316ZCR7"/>
<reference evidence="2 3" key="1">
    <citation type="journal article" date="2018" name="Mol. Biol. Evol.">
        <title>Broad Genomic Sampling Reveals a Smut Pathogenic Ancestry of the Fungal Clade Ustilaginomycotina.</title>
        <authorList>
            <person name="Kijpornyongpan T."/>
            <person name="Mondo S.J."/>
            <person name="Barry K."/>
            <person name="Sandor L."/>
            <person name="Lee J."/>
            <person name="Lipzen A."/>
            <person name="Pangilinan J."/>
            <person name="LaButti K."/>
            <person name="Hainaut M."/>
            <person name="Henrissat B."/>
            <person name="Grigoriev I.V."/>
            <person name="Spatafora J.W."/>
            <person name="Aime M.C."/>
        </authorList>
    </citation>
    <scope>NUCLEOTIDE SEQUENCE [LARGE SCALE GENOMIC DNA]</scope>
    <source>
        <strain evidence="2 3">MCA 4186</strain>
    </source>
</reference>
<sequence>MPPRAALRASGGLLRRTAPTGRPCAVRGSSRASSSAAAAKPGLTPEAATAALVRTSDHPAHLAAAFYPAALRPHYLALRAFNVETATIKDNVSNETLGRIRVGWWRDAVRGAFDNKPSPHPTLEALRAAIHDPAVLRGGGLVEDHFLRIVDAREEDVAAPSVPPLLADIEMYAERTSSRLLYLSLNLVALSAPELDEIFSHLGKAIGLSTLLASLPHSAGFTAQSQAPIPQSGRASRSALSTQRRLALPREYAHAHGVVEEEVYRLGPQAPGLTDAVFDTATRANDYLISARTAIAQLDGGKLPELALGPLMNAIQARHYLTRLEAAQFNVFDASMQLHAQGRGWRLPWEMVRAKWRRSV</sequence>
<evidence type="ECO:0000313" key="3">
    <source>
        <dbReference type="Proteomes" id="UP000245946"/>
    </source>
</evidence>
<gene>
    <name evidence="2" type="ORF">FA09DRAFT_359005</name>
</gene>
<dbReference type="GeneID" id="37272584"/>
<dbReference type="InterPro" id="IPR002060">
    <property type="entry name" value="Squ/phyt_synthse"/>
</dbReference>
<dbReference type="SUPFAM" id="SSF48576">
    <property type="entry name" value="Terpenoid synthases"/>
    <property type="match status" value="1"/>
</dbReference>
<dbReference type="EMBL" id="KZ819287">
    <property type="protein sequence ID" value="PWN99567.1"/>
    <property type="molecule type" value="Genomic_DNA"/>
</dbReference>
<dbReference type="OrthoDB" id="10252354at2759"/>
<evidence type="ECO:0008006" key="4">
    <source>
        <dbReference type="Google" id="ProtNLM"/>
    </source>
</evidence>
<protein>
    <recommendedName>
        <fullName evidence="4">Terpenoid synthase</fullName>
    </recommendedName>
</protein>
<evidence type="ECO:0000256" key="1">
    <source>
        <dbReference type="SAM" id="MobiDB-lite"/>
    </source>
</evidence>
<dbReference type="InterPro" id="IPR008949">
    <property type="entry name" value="Isoprenoid_synthase_dom_sf"/>
</dbReference>
<dbReference type="AlphaFoldDB" id="A0A316ZCR7"/>
<dbReference type="Gene3D" id="1.10.600.10">
    <property type="entry name" value="Farnesyl Diphosphate Synthase"/>
    <property type="match status" value="1"/>
</dbReference>
<accession>A0A316ZCR7</accession>
<dbReference type="Pfam" id="PF00494">
    <property type="entry name" value="SQS_PSY"/>
    <property type="match status" value="1"/>
</dbReference>
<dbReference type="RefSeq" id="XP_025599846.1">
    <property type="nucleotide sequence ID" value="XM_025745040.1"/>
</dbReference>
<feature type="compositionally biased region" description="Low complexity" evidence="1">
    <location>
        <begin position="29"/>
        <end position="39"/>
    </location>
</feature>